<feature type="compositionally biased region" description="Basic and acidic residues" evidence="1">
    <location>
        <begin position="138"/>
        <end position="150"/>
    </location>
</feature>
<evidence type="ECO:0000313" key="4">
    <source>
        <dbReference type="Proteomes" id="UP000054248"/>
    </source>
</evidence>
<dbReference type="AlphaFoldDB" id="A0A0C3Q9I9"/>
<evidence type="ECO:0000256" key="2">
    <source>
        <dbReference type="SAM" id="Phobius"/>
    </source>
</evidence>
<dbReference type="Proteomes" id="UP000054248">
    <property type="component" value="Unassembled WGS sequence"/>
</dbReference>
<reference evidence="3 4" key="1">
    <citation type="submission" date="2014-04" db="EMBL/GenBank/DDBJ databases">
        <authorList>
            <consortium name="DOE Joint Genome Institute"/>
            <person name="Kuo A."/>
            <person name="Girlanda M."/>
            <person name="Perotto S."/>
            <person name="Kohler A."/>
            <person name="Nagy L.G."/>
            <person name="Floudas D."/>
            <person name="Copeland A."/>
            <person name="Barry K.W."/>
            <person name="Cichocki N."/>
            <person name="Veneault-Fourrey C."/>
            <person name="LaButti K."/>
            <person name="Lindquist E.A."/>
            <person name="Lipzen A."/>
            <person name="Lundell T."/>
            <person name="Morin E."/>
            <person name="Murat C."/>
            <person name="Sun H."/>
            <person name="Tunlid A."/>
            <person name="Henrissat B."/>
            <person name="Grigoriev I.V."/>
            <person name="Hibbett D.S."/>
            <person name="Martin F."/>
            <person name="Nordberg H.P."/>
            <person name="Cantor M.N."/>
            <person name="Hua S.X."/>
        </authorList>
    </citation>
    <scope>NUCLEOTIDE SEQUENCE [LARGE SCALE GENOMIC DNA]</scope>
    <source>
        <strain evidence="3 4">MUT 4182</strain>
    </source>
</reference>
<feature type="region of interest" description="Disordered" evidence="1">
    <location>
        <begin position="115"/>
        <end position="159"/>
    </location>
</feature>
<sequence>MPLRNALLSLSALPKLGSGSTQPRAKPGSTDDTTVVWLPAEPDPINPADVIVIVVPVVFFTLLFAGIITAIVLKRREKQKQGRCSCRRNSRQRESSENTDLEALADGSGYALIARHSSESDNDSNSSQLELPLSTDARALDETSKGKSDVLDPPPYSER</sequence>
<feature type="transmembrane region" description="Helical" evidence="2">
    <location>
        <begin position="50"/>
        <end position="73"/>
    </location>
</feature>
<protein>
    <submittedName>
        <fullName evidence="3">Uncharacterized protein</fullName>
    </submittedName>
</protein>
<keyword evidence="4" id="KW-1185">Reference proteome</keyword>
<keyword evidence="2" id="KW-0472">Membrane</keyword>
<dbReference type="OrthoDB" id="10470580at2759"/>
<proteinExistence type="predicted"/>
<reference evidence="4" key="2">
    <citation type="submission" date="2015-01" db="EMBL/GenBank/DDBJ databases">
        <title>Evolutionary Origins and Diversification of the Mycorrhizal Mutualists.</title>
        <authorList>
            <consortium name="DOE Joint Genome Institute"/>
            <consortium name="Mycorrhizal Genomics Consortium"/>
            <person name="Kohler A."/>
            <person name="Kuo A."/>
            <person name="Nagy L.G."/>
            <person name="Floudas D."/>
            <person name="Copeland A."/>
            <person name="Barry K.W."/>
            <person name="Cichocki N."/>
            <person name="Veneault-Fourrey C."/>
            <person name="LaButti K."/>
            <person name="Lindquist E.A."/>
            <person name="Lipzen A."/>
            <person name="Lundell T."/>
            <person name="Morin E."/>
            <person name="Murat C."/>
            <person name="Riley R."/>
            <person name="Ohm R."/>
            <person name="Sun H."/>
            <person name="Tunlid A."/>
            <person name="Henrissat B."/>
            <person name="Grigoriev I.V."/>
            <person name="Hibbett D.S."/>
            <person name="Martin F."/>
        </authorList>
    </citation>
    <scope>NUCLEOTIDE SEQUENCE [LARGE SCALE GENOMIC DNA]</scope>
    <source>
        <strain evidence="4">MUT 4182</strain>
    </source>
</reference>
<keyword evidence="2" id="KW-0812">Transmembrane</keyword>
<feature type="region of interest" description="Disordered" evidence="1">
    <location>
        <begin position="78"/>
        <end position="102"/>
    </location>
</feature>
<accession>A0A0C3Q9I9</accession>
<name>A0A0C3Q9I9_9AGAM</name>
<organism evidence="3 4">
    <name type="scientific">Tulasnella calospora MUT 4182</name>
    <dbReference type="NCBI Taxonomy" id="1051891"/>
    <lineage>
        <taxon>Eukaryota</taxon>
        <taxon>Fungi</taxon>
        <taxon>Dikarya</taxon>
        <taxon>Basidiomycota</taxon>
        <taxon>Agaricomycotina</taxon>
        <taxon>Agaricomycetes</taxon>
        <taxon>Cantharellales</taxon>
        <taxon>Tulasnellaceae</taxon>
        <taxon>Tulasnella</taxon>
    </lineage>
</organism>
<gene>
    <name evidence="3" type="ORF">M407DRAFT_29748</name>
</gene>
<evidence type="ECO:0000256" key="1">
    <source>
        <dbReference type="SAM" id="MobiDB-lite"/>
    </source>
</evidence>
<dbReference type="EMBL" id="KN823167">
    <property type="protein sequence ID" value="KIO20639.1"/>
    <property type="molecule type" value="Genomic_DNA"/>
</dbReference>
<evidence type="ECO:0000313" key="3">
    <source>
        <dbReference type="EMBL" id="KIO20639.1"/>
    </source>
</evidence>
<dbReference type="HOGENOM" id="CLU_1662098_0_0_1"/>
<keyword evidence="2" id="KW-1133">Transmembrane helix</keyword>